<evidence type="ECO:0000313" key="2">
    <source>
        <dbReference type="EMBL" id="RVW79377.1"/>
    </source>
</evidence>
<keyword evidence="1" id="KW-0812">Transmembrane</keyword>
<dbReference type="PANTHER" id="PTHR13554:SF10">
    <property type="entry name" value="26S PROTEASOME NON-ATPASE REGULATORY SUBUNIT 5"/>
    <property type="match status" value="1"/>
</dbReference>
<dbReference type="InterPro" id="IPR019538">
    <property type="entry name" value="PSMD5"/>
</dbReference>
<proteinExistence type="predicted"/>
<dbReference type="Proteomes" id="UP000288805">
    <property type="component" value="Unassembled WGS sequence"/>
</dbReference>
<keyword evidence="1" id="KW-0472">Membrane</keyword>
<dbReference type="PANTHER" id="PTHR13554">
    <property type="entry name" value="26S PROTEASOME NON-ATPASE REGULATORY SUBUNIT 5-RELATED"/>
    <property type="match status" value="1"/>
</dbReference>
<keyword evidence="1" id="KW-1133">Transmembrane helix</keyword>
<protein>
    <submittedName>
        <fullName evidence="2">Uncharacterized protein</fullName>
    </submittedName>
</protein>
<comment type="caution">
    <text evidence="2">The sequence shown here is derived from an EMBL/GenBank/DDBJ whole genome shotgun (WGS) entry which is preliminary data.</text>
</comment>
<reference evidence="2 3" key="1">
    <citation type="journal article" date="2018" name="PLoS Genet.">
        <title>Population sequencing reveals clonal diversity and ancestral inbreeding in the grapevine cultivar Chardonnay.</title>
        <authorList>
            <person name="Roach M.J."/>
            <person name="Johnson D.L."/>
            <person name="Bohlmann J."/>
            <person name="van Vuuren H.J."/>
            <person name="Jones S.J."/>
            <person name="Pretorius I.S."/>
            <person name="Schmidt S.A."/>
            <person name="Borneman A.R."/>
        </authorList>
    </citation>
    <scope>NUCLEOTIDE SEQUENCE [LARGE SCALE GENOMIC DNA]</scope>
    <source>
        <strain evidence="3">cv. Chardonnay</strain>
        <tissue evidence="2">Leaf</tissue>
    </source>
</reference>
<sequence length="238" mass="26585">MDAIKSLAGSFEGMEIIFPANDNEATHLRNLAARCSSLEGMIFQRPDTVAGRCKLGCLRAKGWLSGEAHWSVDMNCMARHIDKLVSLSHAFPKLVQKCQARKHQQIRHGHRDPGLPPPLCKDKGFIGDVLDSFWGILCSLLQCYLFVLLPYLMQMLQGRVRVLALVVKLFSVSSSVASLIHNSDLLNLLEAEVCNTDDTLVTLSVLELLYEVGQPTNISYDSVISLPFSSNYHIFYIY</sequence>
<dbReference type="EMBL" id="QGNW01000282">
    <property type="protein sequence ID" value="RVW79377.1"/>
    <property type="molecule type" value="Genomic_DNA"/>
</dbReference>
<evidence type="ECO:0000313" key="3">
    <source>
        <dbReference type="Proteomes" id="UP000288805"/>
    </source>
</evidence>
<gene>
    <name evidence="2" type="ORF">CK203_040849</name>
</gene>
<feature type="transmembrane region" description="Helical" evidence="1">
    <location>
        <begin position="133"/>
        <end position="153"/>
    </location>
</feature>
<accession>A0A438H4Y8</accession>
<organism evidence="2 3">
    <name type="scientific">Vitis vinifera</name>
    <name type="common">Grape</name>
    <dbReference type="NCBI Taxonomy" id="29760"/>
    <lineage>
        <taxon>Eukaryota</taxon>
        <taxon>Viridiplantae</taxon>
        <taxon>Streptophyta</taxon>
        <taxon>Embryophyta</taxon>
        <taxon>Tracheophyta</taxon>
        <taxon>Spermatophyta</taxon>
        <taxon>Magnoliopsida</taxon>
        <taxon>eudicotyledons</taxon>
        <taxon>Gunneridae</taxon>
        <taxon>Pentapetalae</taxon>
        <taxon>rosids</taxon>
        <taxon>Vitales</taxon>
        <taxon>Vitaceae</taxon>
        <taxon>Viteae</taxon>
        <taxon>Vitis</taxon>
    </lineage>
</organism>
<evidence type="ECO:0000256" key="1">
    <source>
        <dbReference type="SAM" id="Phobius"/>
    </source>
</evidence>
<dbReference type="AlphaFoldDB" id="A0A438H4Y8"/>
<dbReference type="GO" id="GO:0043248">
    <property type="term" value="P:proteasome assembly"/>
    <property type="evidence" value="ECO:0007669"/>
    <property type="project" value="InterPro"/>
</dbReference>
<name>A0A438H4Y8_VITVI</name>